<gene>
    <name evidence="2" type="ORF">ACFQ0E_14280</name>
</gene>
<keyword evidence="3" id="KW-1185">Reference proteome</keyword>
<evidence type="ECO:0000313" key="2">
    <source>
        <dbReference type="EMBL" id="MFD0726766.1"/>
    </source>
</evidence>
<dbReference type="Proteomes" id="UP001597110">
    <property type="component" value="Unassembled WGS sequence"/>
</dbReference>
<name>A0ABW2YFH4_9GAMM</name>
<dbReference type="EMBL" id="JBHTIF010000003">
    <property type="protein sequence ID" value="MFD0726766.1"/>
    <property type="molecule type" value="Genomic_DNA"/>
</dbReference>
<comment type="caution">
    <text evidence="2">The sequence shown here is derived from an EMBL/GenBank/DDBJ whole genome shotgun (WGS) entry which is preliminary data.</text>
</comment>
<organism evidence="2 3">
    <name type="scientific">Lysobacter brunescens</name>
    <dbReference type="NCBI Taxonomy" id="262323"/>
    <lineage>
        <taxon>Bacteria</taxon>
        <taxon>Pseudomonadati</taxon>
        <taxon>Pseudomonadota</taxon>
        <taxon>Gammaproteobacteria</taxon>
        <taxon>Lysobacterales</taxon>
        <taxon>Lysobacteraceae</taxon>
        <taxon>Lysobacter</taxon>
    </lineage>
</organism>
<dbReference type="RefSeq" id="WP_386824925.1">
    <property type="nucleotide sequence ID" value="NZ_JBHTIF010000003.1"/>
</dbReference>
<feature type="region of interest" description="Disordered" evidence="1">
    <location>
        <begin position="81"/>
        <end position="106"/>
    </location>
</feature>
<proteinExistence type="predicted"/>
<evidence type="ECO:0000313" key="3">
    <source>
        <dbReference type="Proteomes" id="UP001597110"/>
    </source>
</evidence>
<reference evidence="3" key="1">
    <citation type="journal article" date="2019" name="Int. J. Syst. Evol. Microbiol.">
        <title>The Global Catalogue of Microorganisms (GCM) 10K type strain sequencing project: providing services to taxonomists for standard genome sequencing and annotation.</title>
        <authorList>
            <consortium name="The Broad Institute Genomics Platform"/>
            <consortium name="The Broad Institute Genome Sequencing Center for Infectious Disease"/>
            <person name="Wu L."/>
            <person name="Ma J."/>
        </authorList>
    </citation>
    <scope>NUCLEOTIDE SEQUENCE [LARGE SCALE GENOMIC DNA]</scope>
    <source>
        <strain evidence="3">CCUG 55585</strain>
    </source>
</reference>
<accession>A0ABW2YFH4</accession>
<sequence length="106" mass="11603">MRTVSGELADALKSGDLHISLLGHDRPYSLELAYRGIGSQKGQPVTLTLIKMPGSNPSLHPLLEFEVERVVFISLQITDKPPAEQDSRGCDDTTRRRSKVADTASD</sequence>
<feature type="compositionally biased region" description="Basic and acidic residues" evidence="1">
    <location>
        <begin position="81"/>
        <end position="95"/>
    </location>
</feature>
<evidence type="ECO:0000256" key="1">
    <source>
        <dbReference type="SAM" id="MobiDB-lite"/>
    </source>
</evidence>
<protein>
    <submittedName>
        <fullName evidence="2">Uncharacterized protein</fullName>
    </submittedName>
</protein>